<evidence type="ECO:0000313" key="3">
    <source>
        <dbReference type="Proteomes" id="UP000183410"/>
    </source>
</evidence>
<sequence length="206" mass="23129">MKEKSIKILGLFMILTLLLNLTPAYAAENAIEIKDPDAFNFELEKQKIQELSSTEEISFNPDEPLVINFDDGSSVTYSVNRQFSRAGSLTLSVIKSYDWLVGYAKIELSVSKIDYYSGGSFGEGYLLSGNSNDVYQTILDTGWATVSRGVTEAKHVTLDSGYKQGIKARGKGDITYYISGIYKQQSYEFIWQKHPTKPEFTFPSSY</sequence>
<name>A0A1I2IFE1_9BACL</name>
<organism evidence="2 3">
    <name type="scientific">Paenibacillus algorifonticola</name>
    <dbReference type="NCBI Taxonomy" id="684063"/>
    <lineage>
        <taxon>Bacteria</taxon>
        <taxon>Bacillati</taxon>
        <taxon>Bacillota</taxon>
        <taxon>Bacilli</taxon>
        <taxon>Bacillales</taxon>
        <taxon>Paenibacillaceae</taxon>
        <taxon>Paenibacillus</taxon>
    </lineage>
</organism>
<evidence type="ECO:0000256" key="1">
    <source>
        <dbReference type="SAM" id="SignalP"/>
    </source>
</evidence>
<gene>
    <name evidence="2" type="ORF">SAMN04487969_13544</name>
</gene>
<accession>A0A1I2IFE1</accession>
<dbReference type="AlphaFoldDB" id="A0A1I2IFE1"/>
<proteinExistence type="predicted"/>
<dbReference type="EMBL" id="FONN01000035">
    <property type="protein sequence ID" value="SFF41112.1"/>
    <property type="molecule type" value="Genomic_DNA"/>
</dbReference>
<keyword evidence="3" id="KW-1185">Reference proteome</keyword>
<feature type="chain" id="PRO_5010293165" evidence="1">
    <location>
        <begin position="27"/>
        <end position="206"/>
    </location>
</feature>
<feature type="signal peptide" evidence="1">
    <location>
        <begin position="1"/>
        <end position="26"/>
    </location>
</feature>
<protein>
    <submittedName>
        <fullName evidence="2">Uncharacterized protein</fullName>
    </submittedName>
</protein>
<keyword evidence="1" id="KW-0732">Signal</keyword>
<reference evidence="3" key="1">
    <citation type="submission" date="2016-10" db="EMBL/GenBank/DDBJ databases">
        <authorList>
            <person name="Varghese N."/>
            <person name="Submissions S."/>
        </authorList>
    </citation>
    <scope>NUCLEOTIDE SEQUENCE [LARGE SCALE GENOMIC DNA]</scope>
    <source>
        <strain evidence="3">CGMCC 1.10223</strain>
    </source>
</reference>
<dbReference type="OrthoDB" id="1454322at1239"/>
<dbReference type="RefSeq" id="WP_046234346.1">
    <property type="nucleotide sequence ID" value="NZ_FONN01000035.1"/>
</dbReference>
<evidence type="ECO:0000313" key="2">
    <source>
        <dbReference type="EMBL" id="SFF41112.1"/>
    </source>
</evidence>
<dbReference type="Proteomes" id="UP000183410">
    <property type="component" value="Unassembled WGS sequence"/>
</dbReference>